<keyword evidence="5 6" id="KW-0472">Membrane</keyword>
<evidence type="ECO:0008006" key="9">
    <source>
        <dbReference type="Google" id="ProtNLM"/>
    </source>
</evidence>
<dbReference type="Pfam" id="PF00953">
    <property type="entry name" value="Glycos_transf_4"/>
    <property type="match status" value="1"/>
</dbReference>
<keyword evidence="2" id="KW-0808">Transferase</keyword>
<keyword evidence="3 6" id="KW-0812">Transmembrane</keyword>
<keyword evidence="4 6" id="KW-1133">Transmembrane helix</keyword>
<protein>
    <recommendedName>
        <fullName evidence="9">UDP-N-acetylmuramyl pentapeptide phosphotransferase/UDP-N-acetylglucosamine-1-phosphate transferase</fullName>
    </recommendedName>
</protein>
<evidence type="ECO:0000256" key="2">
    <source>
        <dbReference type="ARBA" id="ARBA00022679"/>
    </source>
</evidence>
<feature type="transmembrane region" description="Helical" evidence="6">
    <location>
        <begin position="154"/>
        <end position="175"/>
    </location>
</feature>
<keyword evidence="8" id="KW-1185">Reference proteome</keyword>
<feature type="transmembrane region" description="Helical" evidence="6">
    <location>
        <begin position="187"/>
        <end position="218"/>
    </location>
</feature>
<evidence type="ECO:0000313" key="7">
    <source>
        <dbReference type="EMBL" id="MFD2611903.1"/>
    </source>
</evidence>
<feature type="transmembrane region" description="Helical" evidence="6">
    <location>
        <begin position="238"/>
        <end position="263"/>
    </location>
</feature>
<dbReference type="InterPro" id="IPR000715">
    <property type="entry name" value="Glycosyl_transferase_4"/>
</dbReference>
<dbReference type="Proteomes" id="UP001597541">
    <property type="component" value="Unassembled WGS sequence"/>
</dbReference>
<comment type="caution">
    <text evidence="7">The sequence shown here is derived from an EMBL/GenBank/DDBJ whole genome shotgun (WGS) entry which is preliminary data.</text>
</comment>
<dbReference type="RefSeq" id="WP_377600970.1">
    <property type="nucleotide sequence ID" value="NZ_JBHUME010000005.1"/>
</dbReference>
<accession>A0ABW5P9M5</accession>
<proteinExistence type="predicted"/>
<comment type="subcellular location">
    <subcellularLocation>
        <location evidence="1">Membrane</location>
        <topology evidence="1">Multi-pass membrane protein</topology>
    </subcellularLocation>
</comment>
<evidence type="ECO:0000256" key="6">
    <source>
        <dbReference type="SAM" id="Phobius"/>
    </source>
</evidence>
<gene>
    <name evidence="7" type="ORF">ACFSUF_05630</name>
</gene>
<sequence>MAVSVAHGTLTLIGAGALTASSGRWLLPRTAAFLSGHGIVRLNYRQEQIPTAAGVLVAVLTLLYGLTLPLWDKYVPAFSLLPADRLPWLQAYTSASAGVALIGWLDDTAGDREIKGLRGHFREYRKRGIVTTGMLKAAGTCILALATACFGGGSMVRILLGWGVIVLSTNTVNLLDLRPGRAIKSYVMLLLILLAFTAETRMALVAQLPALAGALLLFRPDLQGRLMLGDTGANSLGFAVGSACALTAPTGVLAAWALALLALHAAAERISLSVWIERRPVLRWLDRWGRPL</sequence>
<organism evidence="7 8">
    <name type="scientific">Paenibacillus gansuensis</name>
    <dbReference type="NCBI Taxonomy" id="306542"/>
    <lineage>
        <taxon>Bacteria</taxon>
        <taxon>Bacillati</taxon>
        <taxon>Bacillota</taxon>
        <taxon>Bacilli</taxon>
        <taxon>Bacillales</taxon>
        <taxon>Paenibacillaceae</taxon>
        <taxon>Paenibacillus</taxon>
    </lineage>
</organism>
<evidence type="ECO:0000256" key="4">
    <source>
        <dbReference type="ARBA" id="ARBA00022989"/>
    </source>
</evidence>
<feature type="transmembrane region" description="Helical" evidence="6">
    <location>
        <begin position="128"/>
        <end position="148"/>
    </location>
</feature>
<evidence type="ECO:0000256" key="3">
    <source>
        <dbReference type="ARBA" id="ARBA00022692"/>
    </source>
</evidence>
<name>A0ABW5P9M5_9BACL</name>
<feature type="transmembrane region" description="Helical" evidence="6">
    <location>
        <begin position="6"/>
        <end position="27"/>
    </location>
</feature>
<evidence type="ECO:0000313" key="8">
    <source>
        <dbReference type="Proteomes" id="UP001597541"/>
    </source>
</evidence>
<reference evidence="8" key="1">
    <citation type="journal article" date="2019" name="Int. J. Syst. Evol. Microbiol.">
        <title>The Global Catalogue of Microorganisms (GCM) 10K type strain sequencing project: providing services to taxonomists for standard genome sequencing and annotation.</title>
        <authorList>
            <consortium name="The Broad Institute Genomics Platform"/>
            <consortium name="The Broad Institute Genome Sequencing Center for Infectious Disease"/>
            <person name="Wu L."/>
            <person name="Ma J."/>
        </authorList>
    </citation>
    <scope>NUCLEOTIDE SEQUENCE [LARGE SCALE GENOMIC DNA]</scope>
    <source>
        <strain evidence="8">KCTC 3950</strain>
    </source>
</reference>
<evidence type="ECO:0000256" key="1">
    <source>
        <dbReference type="ARBA" id="ARBA00004141"/>
    </source>
</evidence>
<feature type="transmembrane region" description="Helical" evidence="6">
    <location>
        <begin position="48"/>
        <end position="68"/>
    </location>
</feature>
<evidence type="ECO:0000256" key="5">
    <source>
        <dbReference type="ARBA" id="ARBA00023136"/>
    </source>
</evidence>
<feature type="transmembrane region" description="Helical" evidence="6">
    <location>
        <begin position="88"/>
        <end position="107"/>
    </location>
</feature>
<dbReference type="EMBL" id="JBHUME010000005">
    <property type="protein sequence ID" value="MFD2611903.1"/>
    <property type="molecule type" value="Genomic_DNA"/>
</dbReference>